<comment type="function">
    <text evidence="4">Constitutes one of the two catalytic subunit of the tRNA-splicing endonuclease complex, a complex responsible for identification and cleavage of the splice sites in pre-tRNA. It cleaves pre-tRNA at the 5'- and 3'-splice sites to release the intron. The products are an intron and two tRNA half-molecules bearing 2',3'-cyclic phosphate and 5'-OH termini. There are no conserved sequences at the splice sites, but the intron is invariably located at the same site in the gene, placing the splice sites an invariant distance from the constant structural features of the tRNA body.</text>
</comment>
<proteinExistence type="inferred from homology"/>
<dbReference type="PANTHER" id="PTHR21227:SF0">
    <property type="entry name" value="TRNA-SPLICING ENDONUCLEASE SUBUNIT SEN2"/>
    <property type="match status" value="1"/>
</dbReference>
<evidence type="ECO:0000256" key="2">
    <source>
        <dbReference type="ARBA" id="ARBA00022694"/>
    </source>
</evidence>
<sequence>MYSVYFDSATSSIHVTDEKAIRALWEMGFFGKGSLSRSEPSWLEREKKKRGLAGQKTSEEVTRKRREERREMKLERARKEQEAIMQQLKAEAANGNPVAQQQLANDTATVNDTADTSVAPQANGSAHKDVVSQPDMVLTTDEDKQRTPNGTKTVRFSPIVEKKEIPKSDDASANHQPIDQIDSVEEFLTNEEHLQLSNEETLFLTYGLGVIQVFDDATGSVISTRSLLRLFAQHSTFPSRTDSDILEPDNQFLVSYVAYHHFRSLGWIVRSGVKFGVDYLLYNRGPVFAHAEFALLVLPSYEHPFWSATAERREQIAKKQDRTWWWLHGVNRVQAHVLKTLVLCFVDIPPPSESFSTNNIGEMLRQYKVREMVIKRWIPNRSRD</sequence>
<name>A0A0U1LV24_TALIS</name>
<evidence type="ECO:0000313" key="8">
    <source>
        <dbReference type="EMBL" id="CRG87264.1"/>
    </source>
</evidence>
<feature type="region of interest" description="Disordered" evidence="6">
    <location>
        <begin position="107"/>
        <end position="129"/>
    </location>
</feature>
<keyword evidence="2 4" id="KW-0819">tRNA processing</keyword>
<feature type="compositionally biased region" description="Basic and acidic residues" evidence="6">
    <location>
        <begin position="68"/>
        <end position="79"/>
    </location>
</feature>
<dbReference type="EC" id="4.6.1.16" evidence="4"/>
<evidence type="ECO:0000256" key="1">
    <source>
        <dbReference type="ARBA" id="ARBA00008078"/>
    </source>
</evidence>
<keyword evidence="9" id="KW-1185">Reference proteome</keyword>
<dbReference type="GO" id="GO:0003676">
    <property type="term" value="F:nucleic acid binding"/>
    <property type="evidence" value="ECO:0007669"/>
    <property type="project" value="InterPro"/>
</dbReference>
<dbReference type="FunFam" id="3.40.1350.10:FF:000007">
    <property type="entry name" value="tRNA-splicing endonuclease subunit Sen2"/>
    <property type="match status" value="1"/>
</dbReference>
<gene>
    <name evidence="8" type="ORF">PISL3812_04281</name>
</gene>
<evidence type="ECO:0000256" key="5">
    <source>
        <dbReference type="PIRSR" id="PIRSR011789-1"/>
    </source>
</evidence>
<dbReference type="GO" id="GO:0000213">
    <property type="term" value="F:tRNA-intron lyase activity"/>
    <property type="evidence" value="ECO:0007669"/>
    <property type="project" value="UniProtKB-UniRule"/>
</dbReference>
<evidence type="ECO:0000313" key="9">
    <source>
        <dbReference type="Proteomes" id="UP000054383"/>
    </source>
</evidence>
<feature type="region of interest" description="Disordered" evidence="6">
    <location>
        <begin position="35"/>
        <end position="79"/>
    </location>
</feature>
<dbReference type="GO" id="GO:0000214">
    <property type="term" value="C:tRNA-intron endonuclease complex"/>
    <property type="evidence" value="ECO:0007669"/>
    <property type="project" value="UniProtKB-UniRule"/>
</dbReference>
<dbReference type="GO" id="GO:0000379">
    <property type="term" value="P:tRNA-type intron splice site recognition and cleavage"/>
    <property type="evidence" value="ECO:0007669"/>
    <property type="project" value="TreeGrafter"/>
</dbReference>
<dbReference type="OrthoDB" id="10249562at2759"/>
<dbReference type="AlphaFoldDB" id="A0A0U1LV24"/>
<dbReference type="PANTHER" id="PTHR21227">
    <property type="entry name" value="TRNA-SPLICING ENDONUCLEASE SUBUNIT SEN2"/>
    <property type="match status" value="1"/>
</dbReference>
<reference evidence="8 9" key="1">
    <citation type="submission" date="2015-04" db="EMBL/GenBank/DDBJ databases">
        <authorList>
            <person name="Syromyatnikov M.Y."/>
            <person name="Popov V.N."/>
        </authorList>
    </citation>
    <scope>NUCLEOTIDE SEQUENCE [LARGE SCALE GENOMIC DNA]</scope>
    <source>
        <strain evidence="8">WF-38-12</strain>
    </source>
</reference>
<evidence type="ECO:0000256" key="3">
    <source>
        <dbReference type="ARBA" id="ARBA00023239"/>
    </source>
</evidence>
<feature type="active site" evidence="5">
    <location>
        <position position="339"/>
    </location>
</feature>
<dbReference type="Pfam" id="PF01974">
    <property type="entry name" value="tRNA_int_endo"/>
    <property type="match status" value="1"/>
</dbReference>
<evidence type="ECO:0000256" key="6">
    <source>
        <dbReference type="SAM" id="MobiDB-lite"/>
    </source>
</evidence>
<dbReference type="Gene3D" id="3.40.1350.10">
    <property type="match status" value="1"/>
</dbReference>
<keyword evidence="3 4" id="KW-0456">Lyase</keyword>
<comment type="similarity">
    <text evidence="1 4">Belongs to the tRNA-intron endonuclease family.</text>
</comment>
<dbReference type="SUPFAM" id="SSF53032">
    <property type="entry name" value="tRNA-intron endonuclease catalytic domain-like"/>
    <property type="match status" value="1"/>
</dbReference>
<dbReference type="STRING" id="28573.A0A0U1LV24"/>
<evidence type="ECO:0000259" key="7">
    <source>
        <dbReference type="Pfam" id="PF01974"/>
    </source>
</evidence>
<feature type="active site" evidence="5">
    <location>
        <position position="290"/>
    </location>
</feature>
<dbReference type="InterPro" id="IPR036167">
    <property type="entry name" value="tRNA_intron_Endo_cat-like_sf"/>
</dbReference>
<accession>A0A0U1LV24</accession>
<dbReference type="InterPro" id="IPR016589">
    <property type="entry name" value="tRNA_splic_SEN2"/>
</dbReference>
<dbReference type="InterPro" id="IPR006677">
    <property type="entry name" value="tRNA_intron_Endonuc_cat-like"/>
</dbReference>
<dbReference type="EMBL" id="CVMT01000003">
    <property type="protein sequence ID" value="CRG87264.1"/>
    <property type="molecule type" value="Genomic_DNA"/>
</dbReference>
<dbReference type="GO" id="GO:0005737">
    <property type="term" value="C:cytoplasm"/>
    <property type="evidence" value="ECO:0007669"/>
    <property type="project" value="TreeGrafter"/>
</dbReference>
<dbReference type="InterPro" id="IPR011856">
    <property type="entry name" value="tRNA_endonuc-like_dom_sf"/>
</dbReference>
<dbReference type="InterPro" id="IPR006676">
    <property type="entry name" value="tRNA_splic"/>
</dbReference>
<feature type="active site" evidence="5">
    <location>
        <position position="282"/>
    </location>
</feature>
<feature type="domain" description="tRNA intron endonuclease catalytic" evidence="7">
    <location>
        <begin position="252"/>
        <end position="347"/>
    </location>
</feature>
<dbReference type="Proteomes" id="UP000054383">
    <property type="component" value="Unassembled WGS sequence"/>
</dbReference>
<dbReference type="OMA" id="AFYPNNP"/>
<protein>
    <recommendedName>
        <fullName evidence="4">tRNA-splicing endonuclease subunit Sen2</fullName>
        <ecNumber evidence="4">4.6.1.16</ecNumber>
    </recommendedName>
</protein>
<dbReference type="CDD" id="cd22363">
    <property type="entry name" value="tRNA-intron_lyase_C"/>
    <property type="match status" value="1"/>
</dbReference>
<organism evidence="8 9">
    <name type="scientific">Talaromyces islandicus</name>
    <name type="common">Penicillium islandicum</name>
    <dbReference type="NCBI Taxonomy" id="28573"/>
    <lineage>
        <taxon>Eukaryota</taxon>
        <taxon>Fungi</taxon>
        <taxon>Dikarya</taxon>
        <taxon>Ascomycota</taxon>
        <taxon>Pezizomycotina</taxon>
        <taxon>Eurotiomycetes</taxon>
        <taxon>Eurotiomycetidae</taxon>
        <taxon>Eurotiales</taxon>
        <taxon>Trichocomaceae</taxon>
        <taxon>Talaromyces</taxon>
        <taxon>Talaromyces sect. Islandici</taxon>
    </lineage>
</organism>
<feature type="compositionally biased region" description="Low complexity" evidence="6">
    <location>
        <begin position="107"/>
        <end position="119"/>
    </location>
</feature>
<dbReference type="PIRSF" id="PIRSF011789">
    <property type="entry name" value="tRNA_splic_SEN2"/>
    <property type="match status" value="1"/>
</dbReference>
<evidence type="ECO:0000256" key="4">
    <source>
        <dbReference type="PIRNR" id="PIRNR011789"/>
    </source>
</evidence>